<dbReference type="InterPro" id="IPR029787">
    <property type="entry name" value="Nucleotide_cyclase"/>
</dbReference>
<dbReference type="EMBL" id="JAAABI010000002">
    <property type="protein sequence ID" value="NAY91747.1"/>
    <property type="molecule type" value="Genomic_DNA"/>
</dbReference>
<proteinExistence type="predicted"/>
<dbReference type="Pfam" id="PF10851">
    <property type="entry name" value="DUF2652"/>
    <property type="match status" value="1"/>
</dbReference>
<accession>A0A964WXD4</accession>
<reference evidence="1" key="1">
    <citation type="submission" date="2020-01" db="EMBL/GenBank/DDBJ databases">
        <title>Muricauda ochracea sp. nov., isolated from a tidal flat of Garorim bay in Korea.</title>
        <authorList>
            <person name="Kim D."/>
            <person name="Yoo Y."/>
            <person name="Kim J.-J."/>
        </authorList>
    </citation>
    <scope>NUCLEOTIDE SEQUENCE</scope>
    <source>
        <strain evidence="1">JGD-17</strain>
    </source>
</reference>
<evidence type="ECO:0000313" key="1">
    <source>
        <dbReference type="EMBL" id="NAY91747.1"/>
    </source>
</evidence>
<organism evidence="1 2">
    <name type="scientific">Flagellimonas ochracea</name>
    <dbReference type="NCBI Taxonomy" id="2696472"/>
    <lineage>
        <taxon>Bacteria</taxon>
        <taxon>Pseudomonadati</taxon>
        <taxon>Bacteroidota</taxon>
        <taxon>Flavobacteriia</taxon>
        <taxon>Flavobacteriales</taxon>
        <taxon>Flavobacteriaceae</taxon>
        <taxon>Flagellimonas</taxon>
    </lineage>
</organism>
<gene>
    <name evidence="1" type="ORF">GTQ34_07450</name>
</gene>
<dbReference type="Gene3D" id="3.30.70.1230">
    <property type="entry name" value="Nucleotide cyclase"/>
    <property type="match status" value="1"/>
</dbReference>
<dbReference type="RefSeq" id="WP_166523151.1">
    <property type="nucleotide sequence ID" value="NZ_JAAABI010000002.1"/>
</dbReference>
<dbReference type="SUPFAM" id="SSF55073">
    <property type="entry name" value="Nucleotide cyclase"/>
    <property type="match status" value="1"/>
</dbReference>
<dbReference type="Proteomes" id="UP000667650">
    <property type="component" value="Unassembled WGS sequence"/>
</dbReference>
<dbReference type="AlphaFoldDB" id="A0A964WXD4"/>
<keyword evidence="2" id="KW-1185">Reference proteome</keyword>
<sequence>MASEPTLLCIPDISGFTKFMSDVNFELTSKVIPSLLNKVIYSNTLNLKVSEIEGDAVLFFSKGSLPSFSELVDQCNTFYTGFYKQLHLLQKAYASNHQAFEIPRILGLKIILHYGDEIVMTQVGNRIKLLGEDVIIAHRLLKNNVEEDEYLLISDQLLQCYDEKSAEEEFDWGTLRKGSMAYEHIGELKYHYIPLSPLVE</sequence>
<protein>
    <submittedName>
        <fullName evidence="1">DUF2652 domain-containing protein</fullName>
    </submittedName>
</protein>
<name>A0A964WXD4_9FLAO</name>
<dbReference type="InterPro" id="IPR020503">
    <property type="entry name" value="Uncharacterised_Rv2561"/>
</dbReference>
<comment type="caution">
    <text evidence="1">The sequence shown here is derived from an EMBL/GenBank/DDBJ whole genome shotgun (WGS) entry which is preliminary data.</text>
</comment>
<evidence type="ECO:0000313" key="2">
    <source>
        <dbReference type="Proteomes" id="UP000667650"/>
    </source>
</evidence>